<dbReference type="Gene3D" id="3.40.50.1820">
    <property type="entry name" value="alpha/beta hydrolase"/>
    <property type="match status" value="1"/>
</dbReference>
<dbReference type="PANTHER" id="PTHR43194">
    <property type="entry name" value="HYDROLASE ALPHA/BETA FOLD FAMILY"/>
    <property type="match status" value="1"/>
</dbReference>
<dbReference type="Proteomes" id="UP001160142">
    <property type="component" value="Unassembled WGS sequence"/>
</dbReference>
<evidence type="ECO:0000259" key="1">
    <source>
        <dbReference type="Pfam" id="PF12697"/>
    </source>
</evidence>
<dbReference type="InterPro" id="IPR029058">
    <property type="entry name" value="AB_hydrolase_fold"/>
</dbReference>
<dbReference type="Pfam" id="PF12697">
    <property type="entry name" value="Abhydrolase_6"/>
    <property type="match status" value="1"/>
</dbReference>
<evidence type="ECO:0000313" key="2">
    <source>
        <dbReference type="EMBL" id="MDH6182167.1"/>
    </source>
</evidence>
<name>A0ABT6KQB2_9MICO</name>
<feature type="domain" description="AB hydrolase-1" evidence="1">
    <location>
        <begin position="11"/>
        <end position="256"/>
    </location>
</feature>
<gene>
    <name evidence="2" type="ORF">M2152_002349</name>
</gene>
<comment type="caution">
    <text evidence="2">The sequence shown here is derived from an EMBL/GenBank/DDBJ whole genome shotgun (WGS) entry which is preliminary data.</text>
</comment>
<dbReference type="PANTHER" id="PTHR43194:SF5">
    <property type="entry name" value="PIMELOYL-[ACYL-CARRIER PROTEIN] METHYL ESTER ESTERASE"/>
    <property type="match status" value="1"/>
</dbReference>
<dbReference type="EMBL" id="JARXVQ010000001">
    <property type="protein sequence ID" value="MDH6182167.1"/>
    <property type="molecule type" value="Genomic_DNA"/>
</dbReference>
<keyword evidence="3" id="KW-1185">Reference proteome</keyword>
<dbReference type="SUPFAM" id="SSF53474">
    <property type="entry name" value="alpha/beta-Hydrolases"/>
    <property type="match status" value="1"/>
</dbReference>
<dbReference type="InterPro" id="IPR050228">
    <property type="entry name" value="Carboxylesterase_BioH"/>
</dbReference>
<sequence>MIGEAMTHIAFIHGLWLSHASWAPWEKFFVDEGFETSAHTWPGEASAPATARTNADSQAGRGIDDLVNHFGGLLPPRETRPIVIGHSFGGLIAQRLLAEDRVDAAVAISPAPIKGVRSLPFAQLRSALPVLSRRSNRERAVALSRRQFRYGFGNAIDREQSDRLWELWSIPSPGRPLFEVASANRDAASPAFVDTSRPDRGPLLMISAGSDHTVPAATTKAAFALYGDSSASTELHEFKGKGHSLTIDNGWRDVADDVLGWLSAKGYMG</sequence>
<proteinExistence type="predicted"/>
<protein>
    <submittedName>
        <fullName evidence="2">Pimeloyl-ACP methyl ester carboxylesterase</fullName>
    </submittedName>
</protein>
<reference evidence="2 3" key="1">
    <citation type="submission" date="2023-04" db="EMBL/GenBank/DDBJ databases">
        <title>Genome Encyclopedia of Bacteria and Archaea VI: Functional Genomics of Type Strains.</title>
        <authorList>
            <person name="Whitman W."/>
        </authorList>
    </citation>
    <scope>NUCLEOTIDE SEQUENCE [LARGE SCALE GENOMIC DNA]</scope>
    <source>
        <strain evidence="2 3">SG_E_30_P1</strain>
    </source>
</reference>
<evidence type="ECO:0000313" key="3">
    <source>
        <dbReference type="Proteomes" id="UP001160142"/>
    </source>
</evidence>
<dbReference type="InterPro" id="IPR000073">
    <property type="entry name" value="AB_hydrolase_1"/>
</dbReference>
<accession>A0ABT6KQB2</accession>
<organism evidence="2 3">
    <name type="scientific">Antiquaquibacter oligotrophicus</name>
    <dbReference type="NCBI Taxonomy" id="2880260"/>
    <lineage>
        <taxon>Bacteria</taxon>
        <taxon>Bacillati</taxon>
        <taxon>Actinomycetota</taxon>
        <taxon>Actinomycetes</taxon>
        <taxon>Micrococcales</taxon>
        <taxon>Microbacteriaceae</taxon>
        <taxon>Antiquaquibacter</taxon>
    </lineage>
</organism>